<dbReference type="OrthoDB" id="9775794at2"/>
<proteinExistence type="inferred from homology"/>
<dbReference type="InterPro" id="IPR001753">
    <property type="entry name" value="Enoyl-CoA_hydra/iso"/>
</dbReference>
<dbReference type="PANTHER" id="PTHR43459">
    <property type="entry name" value="ENOYL-COA HYDRATASE"/>
    <property type="match status" value="1"/>
</dbReference>
<dbReference type="Proteomes" id="UP000255326">
    <property type="component" value="Unassembled WGS sequence"/>
</dbReference>
<dbReference type="SUPFAM" id="SSF52096">
    <property type="entry name" value="ClpP/crotonase"/>
    <property type="match status" value="1"/>
</dbReference>
<dbReference type="Gene3D" id="1.10.12.10">
    <property type="entry name" value="Lyase 2-enoyl-coa Hydratase, Chain A, domain 2"/>
    <property type="match status" value="1"/>
</dbReference>
<dbReference type="EMBL" id="QQAY01000001">
    <property type="protein sequence ID" value="RDI47883.1"/>
    <property type="molecule type" value="Genomic_DNA"/>
</dbReference>
<dbReference type="PANTHER" id="PTHR43459:SF1">
    <property type="entry name" value="EG:BACN32G11.4 PROTEIN"/>
    <property type="match status" value="1"/>
</dbReference>
<dbReference type="CDD" id="cd06558">
    <property type="entry name" value="crotonase-like"/>
    <property type="match status" value="1"/>
</dbReference>
<dbReference type="InterPro" id="IPR029045">
    <property type="entry name" value="ClpP/crotonase-like_dom_sf"/>
</dbReference>
<gene>
    <name evidence="2" type="ORF">DFR59_101548</name>
</gene>
<sequence length="264" mass="29341">MNFVESYKTLNVDVDGNIAYITMNRPKQLNALNEDLISEMAQCLNELKKSESVKILVLQGSGPAFSSGGDIKEMLQKPNNDDFFVIMDQIGEMIETLYTMPMLTVSCIQGAAAGLGLSLALASDYILADPESKIAMNFIGIGLIPDGAGHFLMENRLGAHAAKKVIWEGKVMTGVEAHTLGLIDQLVQVGSLKDELKSLLSKWSKKPLKAMIKTKTIYSQMNLEKLRSYLEHEKKGQYEMRNTKDHREGIQAFLEKRPPVFKGE</sequence>
<evidence type="ECO:0000313" key="3">
    <source>
        <dbReference type="Proteomes" id="UP000255326"/>
    </source>
</evidence>
<dbReference type="RefSeq" id="WP_114744082.1">
    <property type="nucleotide sequence ID" value="NZ_QQAY01000001.1"/>
</dbReference>
<protein>
    <submittedName>
        <fullName evidence="2">Enoyl-CoA hydratase</fullName>
    </submittedName>
</protein>
<dbReference type="GO" id="GO:0003824">
    <property type="term" value="F:catalytic activity"/>
    <property type="evidence" value="ECO:0007669"/>
    <property type="project" value="UniProtKB-ARBA"/>
</dbReference>
<reference evidence="2 3" key="1">
    <citation type="submission" date="2018-07" db="EMBL/GenBank/DDBJ databases">
        <title>Genomic Encyclopedia of Type Strains, Phase IV (KMG-IV): sequencing the most valuable type-strain genomes for metagenomic binning, comparative biology and taxonomic classification.</title>
        <authorList>
            <person name="Goeker M."/>
        </authorList>
    </citation>
    <scope>NUCLEOTIDE SEQUENCE [LARGE SCALE GENOMIC DNA]</scope>
    <source>
        <strain evidence="2 3">DSM 25281</strain>
    </source>
</reference>
<name>A0A370H1G3_9BACI</name>
<evidence type="ECO:0000256" key="1">
    <source>
        <dbReference type="ARBA" id="ARBA00005254"/>
    </source>
</evidence>
<dbReference type="NCBIfam" id="NF005804">
    <property type="entry name" value="PRK07659.1"/>
    <property type="match status" value="1"/>
</dbReference>
<keyword evidence="3" id="KW-1185">Reference proteome</keyword>
<evidence type="ECO:0000313" key="2">
    <source>
        <dbReference type="EMBL" id="RDI47883.1"/>
    </source>
</evidence>
<dbReference type="AlphaFoldDB" id="A0A370H1G3"/>
<organism evidence="2 3">
    <name type="scientific">Falsibacillus pallidus</name>
    <dbReference type="NCBI Taxonomy" id="493781"/>
    <lineage>
        <taxon>Bacteria</taxon>
        <taxon>Bacillati</taxon>
        <taxon>Bacillota</taxon>
        <taxon>Bacilli</taxon>
        <taxon>Bacillales</taxon>
        <taxon>Bacillaceae</taxon>
        <taxon>Falsibacillus</taxon>
    </lineage>
</organism>
<dbReference type="Pfam" id="PF00378">
    <property type="entry name" value="ECH_1"/>
    <property type="match status" value="1"/>
</dbReference>
<dbReference type="InterPro" id="IPR014748">
    <property type="entry name" value="Enoyl-CoA_hydra_C"/>
</dbReference>
<dbReference type="Gene3D" id="3.90.226.10">
    <property type="entry name" value="2-enoyl-CoA Hydratase, Chain A, domain 1"/>
    <property type="match status" value="1"/>
</dbReference>
<comment type="similarity">
    <text evidence="1">Belongs to the enoyl-CoA hydratase/isomerase family.</text>
</comment>
<comment type="caution">
    <text evidence="2">The sequence shown here is derived from an EMBL/GenBank/DDBJ whole genome shotgun (WGS) entry which is preliminary data.</text>
</comment>
<accession>A0A370H1G3</accession>